<reference evidence="2" key="1">
    <citation type="journal article" date="2019" name="Int. J. Syst. Evol. Microbiol.">
        <title>The Global Catalogue of Microorganisms (GCM) 10K type strain sequencing project: providing services to taxonomists for standard genome sequencing and annotation.</title>
        <authorList>
            <consortium name="The Broad Institute Genomics Platform"/>
            <consortium name="The Broad Institute Genome Sequencing Center for Infectious Disease"/>
            <person name="Wu L."/>
            <person name="Ma J."/>
        </authorList>
    </citation>
    <scope>NUCLEOTIDE SEQUENCE [LARGE SCALE GENOMIC DNA]</scope>
    <source>
        <strain evidence="2">CCUG 54518</strain>
    </source>
</reference>
<dbReference type="SUPFAM" id="SSF75169">
    <property type="entry name" value="DsrEFH-like"/>
    <property type="match status" value="1"/>
</dbReference>
<keyword evidence="2" id="KW-1185">Reference proteome</keyword>
<dbReference type="InterPro" id="IPR027396">
    <property type="entry name" value="DsrEFH-like"/>
</dbReference>
<comment type="caution">
    <text evidence="1">The sequence shown here is derived from an EMBL/GenBank/DDBJ whole genome shotgun (WGS) entry which is preliminary data.</text>
</comment>
<organism evidence="1 2">
    <name type="scientific">Hydrogenophaga bisanensis</name>
    <dbReference type="NCBI Taxonomy" id="439611"/>
    <lineage>
        <taxon>Bacteria</taxon>
        <taxon>Pseudomonadati</taxon>
        <taxon>Pseudomonadota</taxon>
        <taxon>Betaproteobacteria</taxon>
        <taxon>Burkholderiales</taxon>
        <taxon>Comamonadaceae</taxon>
        <taxon>Hydrogenophaga</taxon>
    </lineage>
</organism>
<dbReference type="Proteomes" id="UP001596495">
    <property type="component" value="Unassembled WGS sequence"/>
</dbReference>
<gene>
    <name evidence="1" type="ORF">ACFQNJ_02345</name>
</gene>
<dbReference type="RefSeq" id="WP_382253520.1">
    <property type="nucleotide sequence ID" value="NZ_JBHTBX010000001.1"/>
</dbReference>
<proteinExistence type="predicted"/>
<dbReference type="InterPro" id="IPR003787">
    <property type="entry name" value="Sulphur_relay_DsrE/F-like"/>
</dbReference>
<sequence length="116" mass="12639">MNDSFSRTVIVFHHDGLGQAEPSLRHRLVKSYLRTIIELGQLPKALLFYAGGVKLVAQGTPCLSELVELAAAGVPLIACRTCIEFYALQDQVVVGEIGNMLRIVEMQADASKVITL</sequence>
<evidence type="ECO:0000313" key="1">
    <source>
        <dbReference type="EMBL" id="MFC7433347.1"/>
    </source>
</evidence>
<dbReference type="Pfam" id="PF02635">
    <property type="entry name" value="DsrE"/>
    <property type="match status" value="1"/>
</dbReference>
<evidence type="ECO:0000313" key="2">
    <source>
        <dbReference type="Proteomes" id="UP001596495"/>
    </source>
</evidence>
<dbReference type="EMBL" id="JBHTBX010000001">
    <property type="protein sequence ID" value="MFC7433347.1"/>
    <property type="molecule type" value="Genomic_DNA"/>
</dbReference>
<accession>A0ABW2R6T6</accession>
<evidence type="ECO:0008006" key="3">
    <source>
        <dbReference type="Google" id="ProtNLM"/>
    </source>
</evidence>
<name>A0ABW2R6T6_9BURK</name>
<protein>
    <recommendedName>
        <fullName evidence="3">Selenium metabolism protein YedF</fullName>
    </recommendedName>
</protein>